<dbReference type="EMBL" id="AHKC01002592">
    <property type="protein sequence ID" value="EKF38979.1"/>
    <property type="molecule type" value="Genomic_DNA"/>
</dbReference>
<feature type="non-terminal residue" evidence="1">
    <location>
        <position position="1"/>
    </location>
</feature>
<evidence type="ECO:0000313" key="1">
    <source>
        <dbReference type="EMBL" id="EKF38979.1"/>
    </source>
</evidence>
<protein>
    <submittedName>
        <fullName evidence="1">Dispersed gene family protein 1 (DGF-1), putative</fullName>
    </submittedName>
</protein>
<comment type="caution">
    <text evidence="1">The sequence shown here is derived from an EMBL/GenBank/DDBJ whole genome shotgun (WGS) entry which is preliminary data.</text>
</comment>
<proteinExistence type="predicted"/>
<organism evidence="1 2">
    <name type="scientific">Trypanosoma cruzi marinkellei</name>
    <dbReference type="NCBI Taxonomy" id="85056"/>
    <lineage>
        <taxon>Eukaryota</taxon>
        <taxon>Discoba</taxon>
        <taxon>Euglenozoa</taxon>
        <taxon>Kinetoplastea</taxon>
        <taxon>Metakinetoplastina</taxon>
        <taxon>Trypanosomatida</taxon>
        <taxon>Trypanosomatidae</taxon>
        <taxon>Trypanosoma</taxon>
        <taxon>Schizotrypanum</taxon>
    </lineage>
</organism>
<dbReference type="OrthoDB" id="251282at2759"/>
<dbReference type="Proteomes" id="UP000007350">
    <property type="component" value="Unassembled WGS sequence"/>
</dbReference>
<accession>K2NME4</accession>
<sequence>TCLPAAVPEGLGPPPLADAEDTEVRCMHGGIISSVDDPDPGERGLCFVNVTFTAAVVLDLWSFDAPEQTLNVTLLQCVLVGLSIRGSGARVHVSVTSSLLDSGGLEFEGHFGMRSQILVVGSTLLSTSDYAIVFPDISLGVNSTLLLLDNRIEGGGYVIYFPIGVVVDGGGIIVKGNTLITTENNGAESTICVNSVDLRNGGYFDVENNTMSAFIGVWFVKRATVSSAGLLRVADCTFFGRTEFFDLALLYLSDYLILQGGAQCRVEGNNVSAASIITMPRPQHKIHLSGSGTTVVLAYTREVNGGTVFDRILPPNTIVASPAKFVVGCNLQGEKEVLYDGVFPEEVEVFRCGTCNDDAACYMPGTESVDRSLCSCSCGDGWHGASCFPFEVPDTVVLPVAERAVDGDTSCVVNQTLKNVTLNMWKTHHCYVGVTFSGVG</sequence>
<reference evidence="1 2" key="1">
    <citation type="journal article" date="2012" name="BMC Genomics">
        <title>Comparative genomic analysis of human infective Trypanosoma cruzi lineages with the bat-restricted subspecies T. cruzi marinkellei.</title>
        <authorList>
            <person name="Franzen O."/>
            <person name="Talavera-Lopez C."/>
            <person name="Ochaya S."/>
            <person name="Butler C.E."/>
            <person name="Messenger L.A."/>
            <person name="Lewis M.D."/>
            <person name="Llewellyn M.S."/>
            <person name="Marinkelle C.J."/>
            <person name="Tyler K.M."/>
            <person name="Miles M.A."/>
            <person name="Andersson B."/>
        </authorList>
    </citation>
    <scope>NUCLEOTIDE SEQUENCE [LARGE SCALE GENOMIC DNA]</scope>
    <source>
        <strain evidence="1 2">B7</strain>
    </source>
</reference>
<feature type="non-terminal residue" evidence="1">
    <location>
        <position position="440"/>
    </location>
</feature>
<dbReference type="AlphaFoldDB" id="K2NME4"/>
<keyword evidence="2" id="KW-1185">Reference proteome</keyword>
<gene>
    <name evidence="1" type="ORF">MOQ_000802</name>
</gene>
<name>K2NME4_TRYCR</name>
<evidence type="ECO:0000313" key="2">
    <source>
        <dbReference type="Proteomes" id="UP000007350"/>
    </source>
</evidence>